<protein>
    <submittedName>
        <fullName evidence="2">Uncharacterized protein</fullName>
    </submittedName>
</protein>
<feature type="region of interest" description="Disordered" evidence="1">
    <location>
        <begin position="781"/>
        <end position="835"/>
    </location>
</feature>
<feature type="region of interest" description="Disordered" evidence="1">
    <location>
        <begin position="330"/>
        <end position="351"/>
    </location>
</feature>
<dbReference type="GeneID" id="55968000"/>
<reference evidence="2" key="1">
    <citation type="submission" date="2020-03" db="EMBL/GenBank/DDBJ databases">
        <title>Site-based positive gene gene selection in Geosmithia morbida across the United States reveals a broad range of putative effectors and factors for local host and environmental adapation.</title>
        <authorList>
            <person name="Onufrak A."/>
            <person name="Murdoch R.W."/>
            <person name="Gazis R."/>
            <person name="Huff M."/>
            <person name="Staton M."/>
            <person name="Klingeman W."/>
            <person name="Hadziabdic D."/>
        </authorList>
    </citation>
    <scope>NUCLEOTIDE SEQUENCE</scope>
    <source>
        <strain evidence="2">1262</strain>
    </source>
</reference>
<keyword evidence="3" id="KW-1185">Reference proteome</keyword>
<sequence length="1080" mass="115931">MTTATPDQARLRAKSFDALSTASRPQAPKFIFDAPRPSSSRRIAMPRATSISEIQNTAARLTAARGRLDGGEPNNAEDGLDNVAREQTDKEAIRELGQFLRTTGPRPSRTEDPHDDRCFSRSPEGTNRRWSIRSLRRGDKRRPIATTPSNDAAVLRTTIGGHSYRAIAVPYAPFDGHRRTSSLQYRMSAFQTPHMPPAHNRAPSVDGRHSSGDIRIPPRGASNRAPSVDGRHSSGDIRIPPRGASNRSPSVDGRHSSGDIQIPPRGASTRSRSRSQLSAKSSKAGDIAAVISRSSSRAEKNSYKVSVSVSTAEPGVRSFMRLMDQWLDDQNQSPSTEQDVQKAPTGPQRPLIHRAKPSAATLAPVSEPGDEDQQSNEALFVTSIIPDSEPEPPALSPSTTAKGTPEVGYGLPFTPPLRSNEPRFKDVSVHHDEDGQDSAGLLSRTPDLGSQKESTAGTRTPGPGDVAEPSGNNLRQQGRRERAGLDESQSPRHSMTSTLASSQQSVSMSENQSQSLMSDTSTATETFTKEITGRGDFTTEDTSVAGDKFSDSKRASLRSTGSASTGGSGTTASLAERRMARRVRVREKLQRDLDATKNANLRIQRPGPTVPAADSPVLGWFPSMGPEGASNPPGKSPLAGTPTGPGEERRGGLMPKPLEEEPSSDLPPCCNSSAQEVTAQIPETVQEVTSPASPSTPKPTKRLTLSPIIVQETKPEAIPTPSLAMSPIMVVASIEPPQSPSLPLSSSSLRPLSLLAIGTAPNVPPRSTLRADTNISLKRYSTPAVPSPLMSPEAATPRMSMHLSRTIKSNSAPPSSTNNSSGSAEHRRKFSQSQLDQETYWLSQHRRETAEEWRTDALRERSRREGNSRLSCYSSQSQTTRGAGDDESDTSEAADKYRSSSLRALNANASHMVAMDQEVGLNHAERRLLRILLPLLESMDATLKDMRKDSSDGGLSSKLVESAKAIVEAGEESADDDSPTAQVDRASELSLALESARALAEHTTALTHAEANIASLTMDSAEEVTTIKEKRSNATALGTESYTLESAKALADTMAAELSRSEETTESTNHEELAADAMAQ</sequence>
<organism evidence="2 3">
    <name type="scientific">Geosmithia morbida</name>
    <dbReference type="NCBI Taxonomy" id="1094350"/>
    <lineage>
        <taxon>Eukaryota</taxon>
        <taxon>Fungi</taxon>
        <taxon>Dikarya</taxon>
        <taxon>Ascomycota</taxon>
        <taxon>Pezizomycotina</taxon>
        <taxon>Sordariomycetes</taxon>
        <taxon>Hypocreomycetidae</taxon>
        <taxon>Hypocreales</taxon>
        <taxon>Bionectriaceae</taxon>
        <taxon>Geosmithia</taxon>
    </lineage>
</organism>
<proteinExistence type="predicted"/>
<feature type="compositionally biased region" description="Basic and acidic residues" evidence="1">
    <location>
        <begin position="858"/>
        <end position="867"/>
    </location>
</feature>
<feature type="compositionally biased region" description="Polar residues" evidence="1">
    <location>
        <begin position="487"/>
        <end position="526"/>
    </location>
</feature>
<dbReference type="EMBL" id="JAANYQ010000011">
    <property type="protein sequence ID" value="KAF4121930.1"/>
    <property type="molecule type" value="Genomic_DNA"/>
</dbReference>
<accession>A0A9P4YTT0</accession>
<feature type="compositionally biased region" description="Polar residues" evidence="1">
    <location>
        <begin position="868"/>
        <end position="881"/>
    </location>
</feature>
<dbReference type="AlphaFoldDB" id="A0A9P4YTT0"/>
<feature type="region of interest" description="Disordered" evidence="1">
    <location>
        <begin position="192"/>
        <end position="287"/>
    </location>
</feature>
<evidence type="ECO:0000256" key="1">
    <source>
        <dbReference type="SAM" id="MobiDB-lite"/>
    </source>
</evidence>
<feature type="region of interest" description="Disordered" evidence="1">
    <location>
        <begin position="1"/>
        <end position="41"/>
    </location>
</feature>
<feature type="compositionally biased region" description="Basic and acidic residues" evidence="1">
    <location>
        <begin position="1059"/>
        <end position="1073"/>
    </location>
</feature>
<feature type="compositionally biased region" description="Basic residues" evidence="1">
    <location>
        <begin position="130"/>
        <end position="140"/>
    </location>
</feature>
<name>A0A9P4YTT0_9HYPO</name>
<feature type="compositionally biased region" description="Basic and acidic residues" evidence="1">
    <location>
        <begin position="586"/>
        <end position="595"/>
    </location>
</feature>
<feature type="compositionally biased region" description="Low complexity" evidence="1">
    <location>
        <begin position="274"/>
        <end position="284"/>
    </location>
</feature>
<feature type="compositionally biased region" description="Low complexity" evidence="1">
    <location>
        <begin position="809"/>
        <end position="823"/>
    </location>
</feature>
<dbReference type="OrthoDB" id="4750374at2759"/>
<evidence type="ECO:0000313" key="2">
    <source>
        <dbReference type="EMBL" id="KAF4121930.1"/>
    </source>
</evidence>
<feature type="region of interest" description="Disordered" evidence="1">
    <location>
        <begin position="100"/>
        <end position="149"/>
    </location>
</feature>
<feature type="compositionally biased region" description="Basic and acidic residues" evidence="1">
    <location>
        <begin position="108"/>
        <end position="119"/>
    </location>
</feature>
<feature type="region of interest" description="Disordered" evidence="1">
    <location>
        <begin position="1053"/>
        <end position="1080"/>
    </location>
</feature>
<feature type="compositionally biased region" description="Basic and acidic residues" evidence="1">
    <location>
        <begin position="420"/>
        <end position="433"/>
    </location>
</feature>
<comment type="caution">
    <text evidence="2">The sequence shown here is derived from an EMBL/GenBank/DDBJ whole genome shotgun (WGS) entry which is preliminary data.</text>
</comment>
<dbReference type="Proteomes" id="UP000749293">
    <property type="component" value="Unassembled WGS sequence"/>
</dbReference>
<feature type="region of interest" description="Disordered" evidence="1">
    <location>
        <begin position="685"/>
        <end position="704"/>
    </location>
</feature>
<evidence type="ECO:0000313" key="3">
    <source>
        <dbReference type="Proteomes" id="UP000749293"/>
    </source>
</evidence>
<feature type="region of interest" description="Disordered" evidence="1">
    <location>
        <begin position="386"/>
        <end position="677"/>
    </location>
</feature>
<dbReference type="RefSeq" id="XP_035320582.1">
    <property type="nucleotide sequence ID" value="XM_035463751.1"/>
</dbReference>
<gene>
    <name evidence="2" type="ORF">GMORB2_1770</name>
</gene>
<feature type="region of interest" description="Disordered" evidence="1">
    <location>
        <begin position="858"/>
        <end position="897"/>
    </location>
</feature>